<comment type="caution">
    <text evidence="1">The sequence shown here is derived from an EMBL/GenBank/DDBJ whole genome shotgun (WGS) entry which is preliminary data.</text>
</comment>
<organism evidence="1 2">
    <name type="scientific">Fusibacillus kribbianus</name>
    <dbReference type="NCBI Taxonomy" id="3044208"/>
    <lineage>
        <taxon>Bacteria</taxon>
        <taxon>Bacillati</taxon>
        <taxon>Bacillota</taxon>
        <taxon>Clostridia</taxon>
        <taxon>Lachnospirales</taxon>
        <taxon>Lachnospiraceae</taxon>
        <taxon>Fusibacillus</taxon>
    </lineage>
</organism>
<reference evidence="1 2" key="1">
    <citation type="submission" date="2023-05" db="EMBL/GenBank/DDBJ databases">
        <title>[ruminococcus] sp. nov., isolated from a pig farm feces dump.</title>
        <authorList>
            <person name="Chang Y.-H."/>
        </authorList>
    </citation>
    <scope>NUCLEOTIDE SEQUENCE [LARGE SCALE GENOMIC DNA]</scope>
    <source>
        <strain evidence="1 2">YH-rum2234</strain>
    </source>
</reference>
<protein>
    <submittedName>
        <fullName evidence="1">Uncharacterized protein</fullName>
    </submittedName>
</protein>
<gene>
    <name evidence="1" type="ORF">QJ036_07620</name>
</gene>
<accession>A0AAP4F0R7</accession>
<dbReference type="RefSeq" id="WP_283230788.1">
    <property type="nucleotide sequence ID" value="NZ_JASGBQ010000011.1"/>
</dbReference>
<dbReference type="AlphaFoldDB" id="A0AAP4F0R7"/>
<keyword evidence="2" id="KW-1185">Reference proteome</keyword>
<evidence type="ECO:0000313" key="1">
    <source>
        <dbReference type="EMBL" id="MDI9242338.1"/>
    </source>
</evidence>
<sequence length="54" mass="6660">MKLDNDKIIIESRYEIDDIQEMIDCYLKYGKPKMVTKEELERIRKKLDALYMCW</sequence>
<proteinExistence type="predicted"/>
<dbReference type="EMBL" id="JASGBQ010000011">
    <property type="protein sequence ID" value="MDI9242338.1"/>
    <property type="molecule type" value="Genomic_DNA"/>
</dbReference>
<evidence type="ECO:0000313" key="2">
    <source>
        <dbReference type="Proteomes" id="UP001300383"/>
    </source>
</evidence>
<name>A0AAP4F0R7_9FIRM</name>
<dbReference type="Proteomes" id="UP001300383">
    <property type="component" value="Unassembled WGS sequence"/>
</dbReference>